<evidence type="ECO:0000256" key="9">
    <source>
        <dbReference type="ARBA" id="ARBA00023136"/>
    </source>
</evidence>
<feature type="region of interest" description="Disordered" evidence="13">
    <location>
        <begin position="1"/>
        <end position="25"/>
    </location>
</feature>
<dbReference type="Pfam" id="PF04790">
    <property type="entry name" value="Sarcoglycan_1"/>
    <property type="match status" value="1"/>
</dbReference>
<evidence type="ECO:0000256" key="11">
    <source>
        <dbReference type="ARBA" id="ARBA00023180"/>
    </source>
</evidence>
<dbReference type="AlphaFoldDB" id="A0A7R9GAC3"/>
<gene>
    <name evidence="15" type="ORF">NMOB1V02_LOCUS1672</name>
</gene>
<keyword evidence="12" id="KW-0206">Cytoskeleton</keyword>
<keyword evidence="9 14" id="KW-0472">Membrane</keyword>
<dbReference type="EMBL" id="CAJPEX010000174">
    <property type="protein sequence ID" value="CAG0913954.1"/>
    <property type="molecule type" value="Genomic_DNA"/>
</dbReference>
<comment type="subcellular location">
    <subcellularLocation>
        <location evidence="2">Cell membrane</location>
        <location evidence="2">Sarcolemma</location>
        <topology evidence="2">Single-pass type II membrane protein</topology>
    </subcellularLocation>
    <subcellularLocation>
        <location evidence="1">Cytoplasm</location>
        <location evidence="1">Cytoskeleton</location>
    </subcellularLocation>
</comment>
<dbReference type="PANTHER" id="PTHR12939">
    <property type="entry name" value="SARCOGLYCAN"/>
    <property type="match status" value="1"/>
</dbReference>
<evidence type="ECO:0000256" key="3">
    <source>
        <dbReference type="ARBA" id="ARBA00007574"/>
    </source>
</evidence>
<name>A0A7R9GAC3_9CRUS</name>
<evidence type="ECO:0000256" key="12">
    <source>
        <dbReference type="ARBA" id="ARBA00023212"/>
    </source>
</evidence>
<keyword evidence="5" id="KW-0963">Cytoplasm</keyword>
<dbReference type="EMBL" id="OA882211">
    <property type="protein sequence ID" value="CAD7273802.1"/>
    <property type="molecule type" value="Genomic_DNA"/>
</dbReference>
<keyword evidence="4" id="KW-1003">Cell membrane</keyword>
<dbReference type="GO" id="GO:0042383">
    <property type="term" value="C:sarcolemma"/>
    <property type="evidence" value="ECO:0007669"/>
    <property type="project" value="UniProtKB-SubCell"/>
</dbReference>
<dbReference type="InterPro" id="IPR006875">
    <property type="entry name" value="Sarcoglycan"/>
</dbReference>
<evidence type="ECO:0000256" key="8">
    <source>
        <dbReference type="ARBA" id="ARBA00022989"/>
    </source>
</evidence>
<evidence type="ECO:0000256" key="6">
    <source>
        <dbReference type="ARBA" id="ARBA00022692"/>
    </source>
</evidence>
<evidence type="ECO:0000256" key="1">
    <source>
        <dbReference type="ARBA" id="ARBA00004245"/>
    </source>
</evidence>
<evidence type="ECO:0000256" key="2">
    <source>
        <dbReference type="ARBA" id="ARBA00004274"/>
    </source>
</evidence>
<evidence type="ECO:0000256" key="7">
    <source>
        <dbReference type="ARBA" id="ARBA00022968"/>
    </source>
</evidence>
<evidence type="ECO:0000313" key="16">
    <source>
        <dbReference type="Proteomes" id="UP000678499"/>
    </source>
</evidence>
<evidence type="ECO:0000313" key="15">
    <source>
        <dbReference type="EMBL" id="CAD7273802.1"/>
    </source>
</evidence>
<evidence type="ECO:0000256" key="10">
    <source>
        <dbReference type="ARBA" id="ARBA00023157"/>
    </source>
</evidence>
<dbReference type="Proteomes" id="UP000678499">
    <property type="component" value="Unassembled WGS sequence"/>
</dbReference>
<comment type="similarity">
    <text evidence="3">Belongs to the sarcoglycan beta/delta/gamma/zeta family.</text>
</comment>
<keyword evidence="8 14" id="KW-1133">Transmembrane helix</keyword>
<sequence length="78" mass="8981">MSRRETSSNYDDWLGVSDYDGQSRHGDSRVGIYGWRKQCLYCLLAVLLIMIIINLALTLWILKVMDLSTIVGMLDHVF</sequence>
<evidence type="ECO:0000256" key="5">
    <source>
        <dbReference type="ARBA" id="ARBA00022490"/>
    </source>
</evidence>
<evidence type="ECO:0000256" key="13">
    <source>
        <dbReference type="SAM" id="MobiDB-lite"/>
    </source>
</evidence>
<dbReference type="OrthoDB" id="8881719at2759"/>
<protein>
    <submittedName>
        <fullName evidence="15">Uncharacterized protein</fullName>
    </submittedName>
</protein>
<evidence type="ECO:0000256" key="4">
    <source>
        <dbReference type="ARBA" id="ARBA00022475"/>
    </source>
</evidence>
<keyword evidence="6 14" id="KW-0812">Transmembrane</keyword>
<dbReference type="InterPro" id="IPR039972">
    <property type="entry name" value="Sarcoglycan_gamma/delta/zeta"/>
</dbReference>
<dbReference type="PANTHER" id="PTHR12939:SF10">
    <property type="entry name" value="EG:4F1.1 PROTEIN"/>
    <property type="match status" value="1"/>
</dbReference>
<organism evidence="15">
    <name type="scientific">Notodromas monacha</name>
    <dbReference type="NCBI Taxonomy" id="399045"/>
    <lineage>
        <taxon>Eukaryota</taxon>
        <taxon>Metazoa</taxon>
        <taxon>Ecdysozoa</taxon>
        <taxon>Arthropoda</taxon>
        <taxon>Crustacea</taxon>
        <taxon>Oligostraca</taxon>
        <taxon>Ostracoda</taxon>
        <taxon>Podocopa</taxon>
        <taxon>Podocopida</taxon>
        <taxon>Cypridocopina</taxon>
        <taxon>Cypridoidea</taxon>
        <taxon>Cyprididae</taxon>
        <taxon>Notodromas</taxon>
    </lineage>
</organism>
<evidence type="ECO:0000256" key="14">
    <source>
        <dbReference type="SAM" id="Phobius"/>
    </source>
</evidence>
<keyword evidence="10" id="KW-1015">Disulfide bond</keyword>
<reference evidence="15" key="1">
    <citation type="submission" date="2020-11" db="EMBL/GenBank/DDBJ databases">
        <authorList>
            <person name="Tran Van P."/>
        </authorList>
    </citation>
    <scope>NUCLEOTIDE SEQUENCE</scope>
</reference>
<keyword evidence="7" id="KW-0735">Signal-anchor</keyword>
<feature type="transmembrane region" description="Helical" evidence="14">
    <location>
        <begin position="39"/>
        <end position="62"/>
    </location>
</feature>
<dbReference type="GO" id="GO:0005856">
    <property type="term" value="C:cytoskeleton"/>
    <property type="evidence" value="ECO:0007669"/>
    <property type="project" value="UniProtKB-SubCell"/>
</dbReference>
<proteinExistence type="inferred from homology"/>
<keyword evidence="11" id="KW-0325">Glycoprotein</keyword>
<keyword evidence="16" id="KW-1185">Reference proteome</keyword>
<accession>A0A7R9GAC3</accession>
<dbReference type="GO" id="GO:0016012">
    <property type="term" value="C:sarcoglycan complex"/>
    <property type="evidence" value="ECO:0007669"/>
    <property type="project" value="InterPro"/>
</dbReference>